<sequence>MTLFCHKKEGDIRQSETFLTQGPRMSTNATRYARKRSGNPMRKGGYVDPNDTPTLVDGQQARGNVRNVQNPASQLQGDNGSLALRKGGWEGGWGRAGPLVKPQEEVEAIASKGGQSSHQGGFASMNPDKEREIASQGGKASSGSFEPGSEKAREAGQKGGSK</sequence>
<feature type="compositionally biased region" description="Polar residues" evidence="1">
    <location>
        <begin position="67"/>
        <end position="79"/>
    </location>
</feature>
<feature type="region of interest" description="Disordered" evidence="1">
    <location>
        <begin position="67"/>
        <end position="162"/>
    </location>
</feature>
<evidence type="ECO:0000256" key="1">
    <source>
        <dbReference type="SAM" id="MobiDB-lite"/>
    </source>
</evidence>
<evidence type="ECO:0008006" key="4">
    <source>
        <dbReference type="Google" id="ProtNLM"/>
    </source>
</evidence>
<accession>A0A0F8A3B0</accession>
<keyword evidence="3" id="KW-1185">Reference proteome</keyword>
<dbReference type="OrthoDB" id="2137750at2759"/>
<evidence type="ECO:0000313" key="2">
    <source>
        <dbReference type="EMBL" id="KJZ71514.1"/>
    </source>
</evidence>
<proteinExistence type="predicted"/>
<gene>
    <name evidence="2" type="ORF">HIM_09102</name>
</gene>
<dbReference type="EMBL" id="KQ030571">
    <property type="protein sequence ID" value="KJZ71514.1"/>
    <property type="molecule type" value="Genomic_DNA"/>
</dbReference>
<protein>
    <recommendedName>
        <fullName evidence="4">Conidiation-specific protein 10</fullName>
    </recommendedName>
</protein>
<organism evidence="2 3">
    <name type="scientific">Hirsutella minnesotensis 3608</name>
    <dbReference type="NCBI Taxonomy" id="1043627"/>
    <lineage>
        <taxon>Eukaryota</taxon>
        <taxon>Fungi</taxon>
        <taxon>Dikarya</taxon>
        <taxon>Ascomycota</taxon>
        <taxon>Pezizomycotina</taxon>
        <taxon>Sordariomycetes</taxon>
        <taxon>Hypocreomycetidae</taxon>
        <taxon>Hypocreales</taxon>
        <taxon>Ophiocordycipitaceae</taxon>
        <taxon>Hirsutella</taxon>
    </lineage>
</organism>
<dbReference type="Proteomes" id="UP000054481">
    <property type="component" value="Unassembled WGS sequence"/>
</dbReference>
<reference evidence="2 3" key="1">
    <citation type="journal article" date="2014" name="Genome Biol. Evol.">
        <title>Comparative genomics and transcriptomics analyses reveal divergent lifestyle features of nematode endoparasitic fungus Hirsutella minnesotensis.</title>
        <authorList>
            <person name="Lai Y."/>
            <person name="Liu K."/>
            <person name="Zhang X."/>
            <person name="Zhang X."/>
            <person name="Li K."/>
            <person name="Wang N."/>
            <person name="Shu C."/>
            <person name="Wu Y."/>
            <person name="Wang C."/>
            <person name="Bushley K.E."/>
            <person name="Xiang M."/>
            <person name="Liu X."/>
        </authorList>
    </citation>
    <scope>NUCLEOTIDE SEQUENCE [LARGE SCALE GENOMIC DNA]</scope>
    <source>
        <strain evidence="2 3">3608</strain>
    </source>
</reference>
<dbReference type="Pfam" id="PF10685">
    <property type="entry name" value="KGG"/>
    <property type="match status" value="2"/>
</dbReference>
<dbReference type="AlphaFoldDB" id="A0A0F8A3B0"/>
<evidence type="ECO:0000313" key="3">
    <source>
        <dbReference type="Proteomes" id="UP000054481"/>
    </source>
</evidence>
<dbReference type="InterPro" id="IPR019626">
    <property type="entry name" value="Stress-induced_KGG_rpt"/>
</dbReference>
<name>A0A0F8A3B0_9HYPO</name>